<keyword evidence="4" id="KW-0433">Leucine-rich repeat</keyword>
<evidence type="ECO:0000256" key="4">
    <source>
        <dbReference type="ARBA" id="ARBA00022614"/>
    </source>
</evidence>
<evidence type="ECO:0000256" key="7">
    <source>
        <dbReference type="ARBA" id="ARBA00022989"/>
    </source>
</evidence>
<sequence length="396" mass="44197">MDTFVCVKGATANISILDLSNNQITGQLPDCWEHLSSLQFLDLSNNNWSEKIPQSMGGLVNLGALLLRNKSLTGELPLTLKNHIHLETLDLSENLIRGLIPSWIGDSLQQLKMLSLRSNRFFGSVPVHLCQLSQILVLDLSRNNLSKGIPTCLSNFTAMMDKKVVKRDEIIEGSYHSNVLLTWKGQEHVFLNPEYLLKSIDLSSNDFTGEIPKEVTKLLGLVSLNVSRNNLDGEIPSDIGNLNSLEFLDLSRNHLFGKIPSSLSKIDRLAVLNLSNNDLNGRIPWGRQLQTFDASSFGGNLGLCGEQLNKSCPGDNATVMPLGTEVDDEDENSVFYEALYMSLGLGFFIGFWGLLETILLWKPWRIAYMRVLNMLTDHILVVVELNVAKCNRWLKG</sequence>
<dbReference type="Proteomes" id="UP001374584">
    <property type="component" value="Unassembled WGS sequence"/>
</dbReference>
<comment type="similarity">
    <text evidence="2">Belongs to the RLP family.</text>
</comment>
<dbReference type="SUPFAM" id="SSF52058">
    <property type="entry name" value="L domain-like"/>
    <property type="match status" value="1"/>
</dbReference>
<name>A0AAN9R6R1_PHACN</name>
<dbReference type="FunFam" id="3.80.10.10:FF:000213">
    <property type="entry name" value="Tyrosine-sulfated glycopeptide receptor 1"/>
    <property type="match status" value="1"/>
</dbReference>
<evidence type="ECO:0000256" key="1">
    <source>
        <dbReference type="ARBA" id="ARBA00004236"/>
    </source>
</evidence>
<proteinExistence type="inferred from homology"/>
<evidence type="ECO:0000256" key="8">
    <source>
        <dbReference type="ARBA" id="ARBA00023136"/>
    </source>
</evidence>
<keyword evidence="12" id="KW-1185">Reference proteome</keyword>
<keyword evidence="8 10" id="KW-0472">Membrane</keyword>
<dbReference type="Pfam" id="PF13855">
    <property type="entry name" value="LRR_8"/>
    <property type="match status" value="3"/>
</dbReference>
<comment type="caution">
    <text evidence="11">The sequence shown here is derived from an EMBL/GenBank/DDBJ whole genome shotgun (WGS) entry which is preliminary data.</text>
</comment>
<evidence type="ECO:0000313" key="11">
    <source>
        <dbReference type="EMBL" id="KAK7364430.1"/>
    </source>
</evidence>
<dbReference type="PANTHER" id="PTHR48065:SF18">
    <property type="entry name" value="LRR RECEPTOR-LIKE KINASE FAMILY PROTEIN"/>
    <property type="match status" value="1"/>
</dbReference>
<keyword evidence="5 10" id="KW-0812">Transmembrane</keyword>
<evidence type="ECO:0000256" key="2">
    <source>
        <dbReference type="ARBA" id="ARBA00009592"/>
    </source>
</evidence>
<keyword evidence="3" id="KW-1003">Cell membrane</keyword>
<accession>A0AAN9R6R1</accession>
<evidence type="ECO:0000256" key="5">
    <source>
        <dbReference type="ARBA" id="ARBA00022692"/>
    </source>
</evidence>
<reference evidence="11 12" key="1">
    <citation type="submission" date="2024-01" db="EMBL/GenBank/DDBJ databases">
        <title>The genomes of 5 underutilized Papilionoideae crops provide insights into root nodulation and disease resistanc.</title>
        <authorList>
            <person name="Jiang F."/>
        </authorList>
    </citation>
    <scope>NUCLEOTIDE SEQUENCE [LARGE SCALE GENOMIC DNA]</scope>
    <source>
        <strain evidence="11">JINMINGXINNONG_FW02</strain>
        <tissue evidence="11">Leaves</tissue>
    </source>
</reference>
<dbReference type="AlphaFoldDB" id="A0AAN9R6R1"/>
<gene>
    <name evidence="11" type="ORF">VNO80_13084</name>
</gene>
<dbReference type="PANTHER" id="PTHR48065">
    <property type="entry name" value="OS10G0469600 PROTEIN"/>
    <property type="match status" value="1"/>
</dbReference>
<protein>
    <submittedName>
        <fullName evidence="11">Uncharacterized protein</fullName>
    </submittedName>
</protein>
<evidence type="ECO:0000256" key="3">
    <source>
        <dbReference type="ARBA" id="ARBA00022475"/>
    </source>
</evidence>
<organism evidence="11 12">
    <name type="scientific">Phaseolus coccineus</name>
    <name type="common">Scarlet runner bean</name>
    <name type="synonym">Phaseolus multiflorus</name>
    <dbReference type="NCBI Taxonomy" id="3886"/>
    <lineage>
        <taxon>Eukaryota</taxon>
        <taxon>Viridiplantae</taxon>
        <taxon>Streptophyta</taxon>
        <taxon>Embryophyta</taxon>
        <taxon>Tracheophyta</taxon>
        <taxon>Spermatophyta</taxon>
        <taxon>Magnoliopsida</taxon>
        <taxon>eudicotyledons</taxon>
        <taxon>Gunneridae</taxon>
        <taxon>Pentapetalae</taxon>
        <taxon>rosids</taxon>
        <taxon>fabids</taxon>
        <taxon>Fabales</taxon>
        <taxon>Fabaceae</taxon>
        <taxon>Papilionoideae</taxon>
        <taxon>50 kb inversion clade</taxon>
        <taxon>NPAAA clade</taxon>
        <taxon>indigoferoid/millettioid clade</taxon>
        <taxon>Phaseoleae</taxon>
        <taxon>Phaseolus</taxon>
    </lineage>
</organism>
<evidence type="ECO:0000256" key="9">
    <source>
        <dbReference type="ARBA" id="ARBA00023180"/>
    </source>
</evidence>
<dbReference type="InterPro" id="IPR032675">
    <property type="entry name" value="LRR_dom_sf"/>
</dbReference>
<dbReference type="Gene3D" id="3.80.10.10">
    <property type="entry name" value="Ribonuclease Inhibitor"/>
    <property type="match status" value="1"/>
</dbReference>
<dbReference type="InterPro" id="IPR001611">
    <property type="entry name" value="Leu-rich_rpt"/>
</dbReference>
<dbReference type="GO" id="GO:0005886">
    <property type="term" value="C:plasma membrane"/>
    <property type="evidence" value="ECO:0007669"/>
    <property type="project" value="UniProtKB-SubCell"/>
</dbReference>
<evidence type="ECO:0000256" key="10">
    <source>
        <dbReference type="SAM" id="Phobius"/>
    </source>
</evidence>
<keyword evidence="6" id="KW-0677">Repeat</keyword>
<evidence type="ECO:0000313" key="12">
    <source>
        <dbReference type="Proteomes" id="UP001374584"/>
    </source>
</evidence>
<dbReference type="EMBL" id="JAYMYR010000005">
    <property type="protein sequence ID" value="KAK7364430.1"/>
    <property type="molecule type" value="Genomic_DNA"/>
</dbReference>
<feature type="transmembrane region" description="Helical" evidence="10">
    <location>
        <begin position="338"/>
        <end position="361"/>
    </location>
</feature>
<evidence type="ECO:0000256" key="6">
    <source>
        <dbReference type="ARBA" id="ARBA00022737"/>
    </source>
</evidence>
<dbReference type="PRINTS" id="PR00019">
    <property type="entry name" value="LEURICHRPT"/>
</dbReference>
<keyword evidence="9" id="KW-0325">Glycoprotein</keyword>
<keyword evidence="7 10" id="KW-1133">Transmembrane helix</keyword>
<comment type="subcellular location">
    <subcellularLocation>
        <location evidence="1">Cell membrane</location>
    </subcellularLocation>
</comment>